<dbReference type="GO" id="GO:0005737">
    <property type="term" value="C:cytoplasm"/>
    <property type="evidence" value="ECO:0007669"/>
    <property type="project" value="TreeGrafter"/>
</dbReference>
<dbReference type="Pfam" id="PF00515">
    <property type="entry name" value="TPR_1"/>
    <property type="match status" value="1"/>
</dbReference>
<comment type="similarity">
    <text evidence="2">Belongs to the APC3/CDC27 family.</text>
</comment>
<dbReference type="PANTHER" id="PTHR12558">
    <property type="entry name" value="CELL DIVISION CYCLE 16,23,27"/>
    <property type="match status" value="1"/>
</dbReference>
<evidence type="ECO:0000313" key="6">
    <source>
        <dbReference type="Proteomes" id="UP001201812"/>
    </source>
</evidence>
<keyword evidence="6" id="KW-1185">Reference proteome</keyword>
<dbReference type="GO" id="GO:0051301">
    <property type="term" value="P:cell division"/>
    <property type="evidence" value="ECO:0007669"/>
    <property type="project" value="TreeGrafter"/>
</dbReference>
<dbReference type="Proteomes" id="UP001201812">
    <property type="component" value="Unassembled WGS sequence"/>
</dbReference>
<dbReference type="GO" id="GO:0007091">
    <property type="term" value="P:metaphase/anaphase transition of mitotic cell cycle"/>
    <property type="evidence" value="ECO:0007669"/>
    <property type="project" value="TreeGrafter"/>
</dbReference>
<evidence type="ECO:0000256" key="4">
    <source>
        <dbReference type="PROSITE-ProRule" id="PRU00339"/>
    </source>
</evidence>
<dbReference type="InterPro" id="IPR011990">
    <property type="entry name" value="TPR-like_helical_dom_sf"/>
</dbReference>
<accession>A0AAD4MT08</accession>
<dbReference type="GO" id="GO:0031145">
    <property type="term" value="P:anaphase-promoting complex-dependent catabolic process"/>
    <property type="evidence" value="ECO:0007669"/>
    <property type="project" value="TreeGrafter"/>
</dbReference>
<dbReference type="Gene3D" id="1.25.40.10">
    <property type="entry name" value="Tetratricopeptide repeat domain"/>
    <property type="match status" value="2"/>
</dbReference>
<dbReference type="AlphaFoldDB" id="A0AAD4MT08"/>
<dbReference type="GO" id="GO:0005680">
    <property type="term" value="C:anaphase-promoting complex"/>
    <property type="evidence" value="ECO:0007669"/>
    <property type="project" value="TreeGrafter"/>
</dbReference>
<evidence type="ECO:0000256" key="2">
    <source>
        <dbReference type="ARBA" id="ARBA00038210"/>
    </source>
</evidence>
<gene>
    <name evidence="5" type="ORF">DdX_15004</name>
</gene>
<evidence type="ECO:0000313" key="5">
    <source>
        <dbReference type="EMBL" id="KAI1703269.1"/>
    </source>
</evidence>
<dbReference type="PANTHER" id="PTHR12558:SF13">
    <property type="entry name" value="CELL DIVISION CYCLE PROTEIN 27 HOMOLOG"/>
    <property type="match status" value="1"/>
</dbReference>
<dbReference type="SMART" id="SM00028">
    <property type="entry name" value="TPR"/>
    <property type="match status" value="5"/>
</dbReference>
<keyword evidence="1 4" id="KW-0802">TPR repeat</keyword>
<sequence length="391" mass="45256">MSALLKEQIRTCMEHFAYDDAVVLSELYHTMVNSESSLYLLAQSLVLSKQIEAAYDVIHGAETNGSEISANCRFLIAKCAYELKRFQECENHLRDITVTQKVVIHPVFIGSPTLSFAHSLLAKVLNETDRKDFAESHLKRAYMSNPLIWSNAKNYCDAGGRIAMKVTKWMRGMAETQELLSKFKFNEAMEKLEETIDKTSASLSLPLQIRAKIYFENDEFYRADQIFQEYRWRYPHHVDQMDLFSTCLWQMNEKHRLSHLSENLLNNARHAPETWCAAANCYSLEEDHNKAVECLERAIQLSPNYAYGYALLGHELIRLEQFDWAAGAFRLAIHKRPNDYRAWFGLGVVHFNQEQLALARMNFAKAAQINSMNKKVRKLLDFVDKKMNKDS</sequence>
<dbReference type="EMBL" id="JAKKPZ010000085">
    <property type="protein sequence ID" value="KAI1703269.1"/>
    <property type="molecule type" value="Genomic_DNA"/>
</dbReference>
<dbReference type="Pfam" id="PF12895">
    <property type="entry name" value="ANAPC3"/>
    <property type="match status" value="1"/>
</dbReference>
<evidence type="ECO:0000256" key="3">
    <source>
        <dbReference type="ARBA" id="ARBA00039307"/>
    </source>
</evidence>
<dbReference type="Pfam" id="PF13432">
    <property type="entry name" value="TPR_16"/>
    <property type="match status" value="1"/>
</dbReference>
<comment type="caution">
    <text evidence="5">The sequence shown here is derived from an EMBL/GenBank/DDBJ whole genome shotgun (WGS) entry which is preliminary data.</text>
</comment>
<dbReference type="PROSITE" id="PS50005">
    <property type="entry name" value="TPR"/>
    <property type="match status" value="1"/>
</dbReference>
<evidence type="ECO:0000256" key="1">
    <source>
        <dbReference type="ARBA" id="ARBA00022803"/>
    </source>
</evidence>
<name>A0AAD4MT08_9BILA</name>
<protein>
    <recommendedName>
        <fullName evidence="3">Cell division cycle protein 27 homolog</fullName>
    </recommendedName>
</protein>
<dbReference type="SUPFAM" id="SSF48452">
    <property type="entry name" value="TPR-like"/>
    <property type="match status" value="2"/>
</dbReference>
<dbReference type="GO" id="GO:0016567">
    <property type="term" value="P:protein ubiquitination"/>
    <property type="evidence" value="ECO:0007669"/>
    <property type="project" value="TreeGrafter"/>
</dbReference>
<proteinExistence type="inferred from homology"/>
<feature type="repeat" description="TPR" evidence="4">
    <location>
        <begin position="272"/>
        <end position="305"/>
    </location>
</feature>
<organism evidence="5 6">
    <name type="scientific">Ditylenchus destructor</name>
    <dbReference type="NCBI Taxonomy" id="166010"/>
    <lineage>
        <taxon>Eukaryota</taxon>
        <taxon>Metazoa</taxon>
        <taxon>Ecdysozoa</taxon>
        <taxon>Nematoda</taxon>
        <taxon>Chromadorea</taxon>
        <taxon>Rhabditida</taxon>
        <taxon>Tylenchina</taxon>
        <taxon>Tylenchomorpha</taxon>
        <taxon>Sphaerularioidea</taxon>
        <taxon>Anguinidae</taxon>
        <taxon>Anguininae</taxon>
        <taxon>Ditylenchus</taxon>
    </lineage>
</organism>
<dbReference type="InterPro" id="IPR019734">
    <property type="entry name" value="TPR_rpt"/>
</dbReference>
<reference evidence="5" key="1">
    <citation type="submission" date="2022-01" db="EMBL/GenBank/DDBJ databases">
        <title>Genome Sequence Resource for Two Populations of Ditylenchus destructor, the Migratory Endoparasitic Phytonematode.</title>
        <authorList>
            <person name="Zhang H."/>
            <person name="Lin R."/>
            <person name="Xie B."/>
        </authorList>
    </citation>
    <scope>NUCLEOTIDE SEQUENCE</scope>
    <source>
        <strain evidence="5">BazhouSP</strain>
    </source>
</reference>